<accession>A0A9X2ZEW9</accession>
<comment type="caution">
    <text evidence="2">The sequence shown here is derived from an EMBL/GenBank/DDBJ whole genome shotgun (WGS) entry which is preliminary data.</text>
</comment>
<evidence type="ECO:0000313" key="2">
    <source>
        <dbReference type="EMBL" id="MCV9928125.1"/>
    </source>
</evidence>
<dbReference type="Proteomes" id="UP001151079">
    <property type="component" value="Unassembled WGS sequence"/>
</dbReference>
<evidence type="ECO:0000256" key="1">
    <source>
        <dbReference type="SAM" id="SignalP"/>
    </source>
</evidence>
<keyword evidence="1" id="KW-0732">Signal</keyword>
<gene>
    <name evidence="2" type="ORF">OIU83_10700</name>
</gene>
<proteinExistence type="predicted"/>
<evidence type="ECO:0000313" key="3">
    <source>
        <dbReference type="Proteomes" id="UP001151079"/>
    </source>
</evidence>
<dbReference type="AlphaFoldDB" id="A0A9X2ZEW9"/>
<dbReference type="EMBL" id="JAOZEW010000010">
    <property type="protein sequence ID" value="MCV9928125.1"/>
    <property type="molecule type" value="Genomic_DNA"/>
</dbReference>
<reference evidence="2" key="1">
    <citation type="submission" date="2022-10" db="EMBL/GenBank/DDBJ databases">
        <title>Two novel species of Flavobacterium.</title>
        <authorList>
            <person name="Liu Q."/>
            <person name="Xin Y.-H."/>
        </authorList>
    </citation>
    <scope>NUCLEOTIDE SEQUENCE</scope>
    <source>
        <strain evidence="2">LS1R49</strain>
    </source>
</reference>
<organism evidence="2 3">
    <name type="scientific">Flavobacterium shii</name>
    <dbReference type="NCBI Taxonomy" id="2987687"/>
    <lineage>
        <taxon>Bacteria</taxon>
        <taxon>Pseudomonadati</taxon>
        <taxon>Bacteroidota</taxon>
        <taxon>Flavobacteriia</taxon>
        <taxon>Flavobacteriales</taxon>
        <taxon>Flavobacteriaceae</taxon>
        <taxon>Flavobacterium</taxon>
    </lineage>
</organism>
<evidence type="ECO:0008006" key="4">
    <source>
        <dbReference type="Google" id="ProtNLM"/>
    </source>
</evidence>
<name>A0A9X2ZEW9_9FLAO</name>
<feature type="chain" id="PRO_5040987405" description="Carboxypeptidase regulatory-like domain-containing protein" evidence="1">
    <location>
        <begin position="19"/>
        <end position="444"/>
    </location>
</feature>
<feature type="signal peptide" evidence="1">
    <location>
        <begin position="1"/>
        <end position="18"/>
    </location>
</feature>
<protein>
    <recommendedName>
        <fullName evidence="4">Carboxypeptidase regulatory-like domain-containing protein</fullName>
    </recommendedName>
</protein>
<dbReference type="RefSeq" id="WP_264206249.1">
    <property type="nucleotide sequence ID" value="NZ_JAOZEW010000010.1"/>
</dbReference>
<sequence>MKHLSILYFALLSFCISAQEKTTHAIKIYVEDAETGKNIDDAKVTLEGFEIPAITAKYDTKNRYYYFNEIPSGYNTVMSYHKKYNEKGFQNVAGLPEELKLQLHTPFRVKIPSDSNHFYKEDDYRIYILFNDTILNTLKTCPDFDSKSLCLAKEYIMKFHKNLIVKDELSFGTWGLNTIVVKKKNKKKFKRFNDLEIKKIATDKNILAVYAILMLTKDEKKTYFDQDGTPKYIPKYIKYIHCDTLTNNYKSNPSLAIETIKASEVSQQGKRNNSSSNIYSDFKEKLKNGLIKNNVYERNKKEIDVLSNSDQIRISNGELLDNFNNSDTIVVSCQKLKTITSIPTDPNYLKQYIATSDILSYNEINNLSYKNDKFYYQINYDLNDILEYKKEKFLIDLKETTNNEIQIYKLNNNIASPLGTMDLIEYYNLLGIKAHQKIEKNIKR</sequence>
<keyword evidence="3" id="KW-1185">Reference proteome</keyword>